<name>A0A4R2ASS3_9HYPH</name>
<sequence>MSLHVSDIKGTVASFLAELGIIEPASDVSTPSL</sequence>
<protein>
    <submittedName>
        <fullName evidence="1">Uncharacterized protein</fullName>
    </submittedName>
</protein>
<dbReference type="Proteomes" id="UP000295043">
    <property type="component" value="Unassembled WGS sequence"/>
</dbReference>
<evidence type="ECO:0000313" key="2">
    <source>
        <dbReference type="Proteomes" id="UP000295043"/>
    </source>
</evidence>
<dbReference type="AlphaFoldDB" id="A0A4R2ASS3"/>
<accession>A0A4R2ASS3</accession>
<proteinExistence type="predicted"/>
<evidence type="ECO:0000313" key="1">
    <source>
        <dbReference type="EMBL" id="TCN16665.1"/>
    </source>
</evidence>
<dbReference type="EMBL" id="SLVU01000044">
    <property type="protein sequence ID" value="TCN16665.1"/>
    <property type="molecule type" value="Genomic_DNA"/>
</dbReference>
<comment type="caution">
    <text evidence="1">The sequence shown here is derived from an EMBL/GenBank/DDBJ whole genome shotgun (WGS) entry which is preliminary data.</text>
</comment>
<gene>
    <name evidence="1" type="ORF">EV184_14416</name>
</gene>
<organism evidence="1 2">
    <name type="scientific">Sinorhizobium americanum</name>
    <dbReference type="NCBI Taxonomy" id="194963"/>
    <lineage>
        <taxon>Bacteria</taxon>
        <taxon>Pseudomonadati</taxon>
        <taxon>Pseudomonadota</taxon>
        <taxon>Alphaproteobacteria</taxon>
        <taxon>Hyphomicrobiales</taxon>
        <taxon>Rhizobiaceae</taxon>
        <taxon>Sinorhizobium/Ensifer group</taxon>
        <taxon>Sinorhizobium</taxon>
    </lineage>
</organism>
<reference evidence="1 2" key="1">
    <citation type="submission" date="2019-03" db="EMBL/GenBank/DDBJ databases">
        <title>Genomic Encyclopedia of Type Strains, Phase IV (KMG-V): Genome sequencing to study the core and pangenomes of soil and plant-associated prokaryotes.</title>
        <authorList>
            <person name="Whitman W."/>
        </authorList>
    </citation>
    <scope>NUCLEOTIDE SEQUENCE [LARGE SCALE GENOMIC DNA]</scope>
    <source>
        <strain evidence="1 2">23C40</strain>
    </source>
</reference>